<dbReference type="InParanoid" id="A0A263DAA1"/>
<dbReference type="RefSeq" id="WP_094861314.1">
    <property type="nucleotide sequence ID" value="NZ_NKYE01000002.1"/>
</dbReference>
<keyword evidence="2" id="KW-0472">Membrane</keyword>
<dbReference type="Proteomes" id="UP000242444">
    <property type="component" value="Unassembled WGS sequence"/>
</dbReference>
<dbReference type="AlphaFoldDB" id="A0A263DAA1"/>
<keyword evidence="2" id="KW-0812">Transmembrane</keyword>
<organism evidence="3 4">
    <name type="scientific">Amycolatopsis antarctica</name>
    <dbReference type="NCBI Taxonomy" id="1854586"/>
    <lineage>
        <taxon>Bacteria</taxon>
        <taxon>Bacillati</taxon>
        <taxon>Actinomycetota</taxon>
        <taxon>Actinomycetes</taxon>
        <taxon>Pseudonocardiales</taxon>
        <taxon>Pseudonocardiaceae</taxon>
        <taxon>Amycolatopsis</taxon>
    </lineage>
</organism>
<keyword evidence="2" id="KW-1133">Transmembrane helix</keyword>
<dbReference type="Pfam" id="PF25587">
    <property type="entry name" value="Rv2743c"/>
    <property type="match status" value="1"/>
</dbReference>
<feature type="compositionally biased region" description="Basic and acidic residues" evidence="1">
    <location>
        <begin position="9"/>
        <end position="39"/>
    </location>
</feature>
<proteinExistence type="predicted"/>
<keyword evidence="4" id="KW-1185">Reference proteome</keyword>
<dbReference type="EMBL" id="NKYE01000002">
    <property type="protein sequence ID" value="OZM74416.1"/>
    <property type="molecule type" value="Genomic_DNA"/>
</dbReference>
<sequence>MAASGKGSGKRDFSERRAKLEKHIERLPDYAQRAQERLQKYLPPNEAGRSGTAPGGSGTADSASRSDEGGAERQRPRLSMPPVPVNVPVVEEARSKWAEWNAPQAKLERRKRRAARAISFWIVVCLILATVAGLSFAGFMSAAADASTITAGAIGASVLSVIAAYFGINSALRLRTLKRTELPVAAAPQRLPASGSAARAPMERLRESEATLAELLRQLSTSTTGAPGAVPEMSVEDARRTADEAAKALHGIADRIEAIERARRAAPDHERSALDSAVATLQEQLDDGLDGYGSLVAAAGRAVAASSGAVQPAKDALTDATDHLAGLAIALRELS</sequence>
<comment type="caution">
    <text evidence="3">The sequence shown here is derived from an EMBL/GenBank/DDBJ whole genome shotgun (WGS) entry which is preliminary data.</text>
</comment>
<dbReference type="InterPro" id="IPR057952">
    <property type="entry name" value="Rv2743c-like"/>
</dbReference>
<evidence type="ECO:0000256" key="2">
    <source>
        <dbReference type="SAM" id="Phobius"/>
    </source>
</evidence>
<feature type="transmembrane region" description="Helical" evidence="2">
    <location>
        <begin position="118"/>
        <end position="140"/>
    </location>
</feature>
<evidence type="ECO:0000313" key="4">
    <source>
        <dbReference type="Proteomes" id="UP000242444"/>
    </source>
</evidence>
<feature type="compositionally biased region" description="Basic and acidic residues" evidence="1">
    <location>
        <begin position="64"/>
        <end position="75"/>
    </location>
</feature>
<feature type="transmembrane region" description="Helical" evidence="2">
    <location>
        <begin position="146"/>
        <end position="168"/>
    </location>
</feature>
<protein>
    <submittedName>
        <fullName evidence="3">Uncharacterized protein</fullName>
    </submittedName>
</protein>
<accession>A0A263DAA1</accession>
<evidence type="ECO:0000256" key="1">
    <source>
        <dbReference type="SAM" id="MobiDB-lite"/>
    </source>
</evidence>
<dbReference type="OrthoDB" id="3701303at2"/>
<gene>
    <name evidence="3" type="ORF">CFN78_04650</name>
</gene>
<evidence type="ECO:0000313" key="3">
    <source>
        <dbReference type="EMBL" id="OZM74416.1"/>
    </source>
</evidence>
<feature type="region of interest" description="Disordered" evidence="1">
    <location>
        <begin position="1"/>
        <end position="83"/>
    </location>
</feature>
<dbReference type="NCBIfam" id="NF047839">
    <property type="entry name" value="PspM_Rv2743c"/>
    <property type="match status" value="1"/>
</dbReference>
<name>A0A263DAA1_9PSEU</name>
<reference evidence="3 4" key="1">
    <citation type="submission" date="2017-07" db="EMBL/GenBank/DDBJ databases">
        <title>Amycolatopsis antarcticus sp. nov., isolated from the surface of an Antarcticus brown macroalga.</title>
        <authorList>
            <person name="Wang J."/>
            <person name="Leiva S."/>
            <person name="Huang J."/>
            <person name="Huang Y."/>
        </authorList>
    </citation>
    <scope>NUCLEOTIDE SEQUENCE [LARGE SCALE GENOMIC DNA]</scope>
    <source>
        <strain evidence="3 4">AU-G6</strain>
    </source>
</reference>